<organism evidence="3 4">
    <name type="scientific">Rhodovulum iodosum</name>
    <dbReference type="NCBI Taxonomy" id="68291"/>
    <lineage>
        <taxon>Bacteria</taxon>
        <taxon>Pseudomonadati</taxon>
        <taxon>Pseudomonadota</taxon>
        <taxon>Alphaproteobacteria</taxon>
        <taxon>Rhodobacterales</taxon>
        <taxon>Paracoccaceae</taxon>
        <taxon>Rhodovulum</taxon>
    </lineage>
</organism>
<name>A0ABV3XY30_9RHOB</name>
<dbReference type="Pfam" id="PF03808">
    <property type="entry name" value="Glyco_tran_WecG"/>
    <property type="match status" value="1"/>
</dbReference>
<dbReference type="Proteomes" id="UP001560019">
    <property type="component" value="Unassembled WGS sequence"/>
</dbReference>
<gene>
    <name evidence="3" type="ORF">Ga0609869_003634</name>
</gene>
<keyword evidence="1" id="KW-0328">Glycosyltransferase</keyword>
<dbReference type="InterPro" id="IPR004629">
    <property type="entry name" value="WecG_TagA_CpsF"/>
</dbReference>
<sequence>MGAGLDFIAGSQRRAPVWVQRLALEWAWRMLGDPGRLAGRYAACAAALPGLGLSALRARGRG</sequence>
<proteinExistence type="predicted"/>
<dbReference type="EMBL" id="JBEHHI010000008">
    <property type="protein sequence ID" value="MEX5730281.1"/>
    <property type="molecule type" value="Genomic_DNA"/>
</dbReference>
<dbReference type="GO" id="GO:0016740">
    <property type="term" value="F:transferase activity"/>
    <property type="evidence" value="ECO:0007669"/>
    <property type="project" value="UniProtKB-KW"/>
</dbReference>
<comment type="caution">
    <text evidence="3">The sequence shown here is derived from an EMBL/GenBank/DDBJ whole genome shotgun (WGS) entry which is preliminary data.</text>
</comment>
<keyword evidence="4" id="KW-1185">Reference proteome</keyword>
<dbReference type="PANTHER" id="PTHR34136">
    <property type="match status" value="1"/>
</dbReference>
<protein>
    <submittedName>
        <fullName evidence="3">UDP-N-acetyl-D-mannosaminuronic acid transferase (WecB/TagA/CpsF family)</fullName>
    </submittedName>
</protein>
<evidence type="ECO:0000313" key="4">
    <source>
        <dbReference type="Proteomes" id="UP001560019"/>
    </source>
</evidence>
<evidence type="ECO:0000313" key="3">
    <source>
        <dbReference type="EMBL" id="MEX5730281.1"/>
    </source>
</evidence>
<evidence type="ECO:0000256" key="2">
    <source>
        <dbReference type="ARBA" id="ARBA00022679"/>
    </source>
</evidence>
<reference evidence="3 4" key="1">
    <citation type="submission" date="2024-06" db="EMBL/GenBank/DDBJ databases">
        <title>Genome of Rhodovulum iodosum, a marine photoferrotroph.</title>
        <authorList>
            <person name="Bianchini G."/>
            <person name="Nikeleit V."/>
            <person name="Kappler A."/>
            <person name="Bryce C."/>
            <person name="Sanchez-Baracaldo P."/>
        </authorList>
    </citation>
    <scope>NUCLEOTIDE SEQUENCE [LARGE SCALE GENOMIC DNA]</scope>
    <source>
        <strain evidence="3 4">UT/N1</strain>
    </source>
</reference>
<keyword evidence="2 3" id="KW-0808">Transferase</keyword>
<dbReference type="PANTHER" id="PTHR34136:SF1">
    <property type="entry name" value="UDP-N-ACETYL-D-MANNOSAMINURONIC ACID TRANSFERASE"/>
    <property type="match status" value="1"/>
</dbReference>
<accession>A0ABV3XY30</accession>
<evidence type="ECO:0000256" key="1">
    <source>
        <dbReference type="ARBA" id="ARBA00022676"/>
    </source>
</evidence>